<dbReference type="InterPro" id="IPR036291">
    <property type="entry name" value="NAD(P)-bd_dom_sf"/>
</dbReference>
<dbReference type="PRINTS" id="PR00080">
    <property type="entry name" value="SDRFAMILY"/>
</dbReference>
<dbReference type="Gene3D" id="3.40.50.720">
    <property type="entry name" value="NAD(P)-binding Rossmann-like Domain"/>
    <property type="match status" value="1"/>
</dbReference>
<dbReference type="InterPro" id="IPR057326">
    <property type="entry name" value="KR_dom"/>
</dbReference>
<proteinExistence type="inferred from homology"/>
<comment type="caution">
    <text evidence="5">The sequence shown here is derived from an EMBL/GenBank/DDBJ whole genome shotgun (WGS) entry which is preliminary data.</text>
</comment>
<dbReference type="SUPFAM" id="SSF51735">
    <property type="entry name" value="NAD(P)-binding Rossmann-fold domains"/>
    <property type="match status" value="1"/>
</dbReference>
<dbReference type="InterPro" id="IPR002347">
    <property type="entry name" value="SDR_fam"/>
</dbReference>
<organism evidence="5 6">
    <name type="scientific">Kibdelosporangium philippinense</name>
    <dbReference type="NCBI Taxonomy" id="211113"/>
    <lineage>
        <taxon>Bacteria</taxon>
        <taxon>Bacillati</taxon>
        <taxon>Actinomycetota</taxon>
        <taxon>Actinomycetes</taxon>
        <taxon>Pseudonocardiales</taxon>
        <taxon>Pseudonocardiaceae</taxon>
        <taxon>Kibdelosporangium</taxon>
    </lineage>
</organism>
<dbReference type="SMART" id="SM00822">
    <property type="entry name" value="PKS_KR"/>
    <property type="match status" value="1"/>
</dbReference>
<feature type="domain" description="Ketoreductase" evidence="4">
    <location>
        <begin position="7"/>
        <end position="190"/>
    </location>
</feature>
<evidence type="ECO:0000256" key="1">
    <source>
        <dbReference type="ARBA" id="ARBA00006484"/>
    </source>
</evidence>
<dbReference type="EMBL" id="JAJVCN010000002">
    <property type="protein sequence ID" value="MCE7004954.1"/>
    <property type="molecule type" value="Genomic_DNA"/>
</dbReference>
<keyword evidence="6" id="KW-1185">Reference proteome</keyword>
<dbReference type="RefSeq" id="WP_233726570.1">
    <property type="nucleotide sequence ID" value="NZ_JAJVCN010000002.1"/>
</dbReference>
<keyword evidence="2" id="KW-0560">Oxidoreductase</keyword>
<evidence type="ECO:0000256" key="3">
    <source>
        <dbReference type="RuleBase" id="RU000363"/>
    </source>
</evidence>
<evidence type="ECO:0000256" key="2">
    <source>
        <dbReference type="ARBA" id="ARBA00023002"/>
    </source>
</evidence>
<protein>
    <submittedName>
        <fullName evidence="5">SDR family NAD(P)-dependent oxidoreductase</fullName>
    </submittedName>
</protein>
<evidence type="ECO:0000313" key="5">
    <source>
        <dbReference type="EMBL" id="MCE7004954.1"/>
    </source>
</evidence>
<dbReference type="InterPro" id="IPR051687">
    <property type="entry name" value="Peroxisomal_Beta-Oxidation"/>
</dbReference>
<reference evidence="5 6" key="1">
    <citation type="submission" date="2021-12" db="EMBL/GenBank/DDBJ databases">
        <title>Genome sequence of Kibdelosporangium philippinense ATCC 49844.</title>
        <authorList>
            <person name="Fedorov E.A."/>
            <person name="Omeragic M."/>
            <person name="Shalygina K.F."/>
            <person name="Maclea K.S."/>
        </authorList>
    </citation>
    <scope>NUCLEOTIDE SEQUENCE [LARGE SCALE GENOMIC DNA]</scope>
    <source>
        <strain evidence="5 6">ATCC 49844</strain>
    </source>
</reference>
<accession>A0ABS8ZAQ8</accession>
<dbReference type="InterPro" id="IPR020904">
    <property type="entry name" value="Sc_DH/Rdtase_CS"/>
</dbReference>
<evidence type="ECO:0000259" key="4">
    <source>
        <dbReference type="SMART" id="SM00822"/>
    </source>
</evidence>
<dbReference type="Proteomes" id="UP001521150">
    <property type="component" value="Unassembled WGS sequence"/>
</dbReference>
<sequence length="297" mass="31442">MGILDGRVVIVTGAGRGIGRAEALECARQGAAVVLAEFDPSPAYDVADEIIAAGGRAIVASGDVAETDFVDRVVASTVEEFGRLDALVNNAGILRTNELANMTDEEWDSVIRVHLRGHFVPTRAVCRYWRASGRPGRIVHTTSVAGLFGFYGQANYSAAKAGIAVLTATVASEMAQYGVTSNAIAPMALTRMTTDIVDDEHQAKNGEFLFLDADNVAPMVTYLCSADSGHISGKVFGVQGDSIEIFQPFTSAAEIKAGGRRWDPAELTDRVGELFEASGIPAGPENGVDKMRYKALG</sequence>
<dbReference type="PRINTS" id="PR00081">
    <property type="entry name" value="GDHRDH"/>
</dbReference>
<dbReference type="Pfam" id="PF00106">
    <property type="entry name" value="adh_short"/>
    <property type="match status" value="1"/>
</dbReference>
<dbReference type="PROSITE" id="PS00061">
    <property type="entry name" value="ADH_SHORT"/>
    <property type="match status" value="1"/>
</dbReference>
<dbReference type="PANTHER" id="PTHR45024">
    <property type="entry name" value="DEHYDROGENASES, SHORT CHAIN"/>
    <property type="match status" value="1"/>
</dbReference>
<comment type="similarity">
    <text evidence="1 3">Belongs to the short-chain dehydrogenases/reductases (SDR) family.</text>
</comment>
<name>A0ABS8ZAQ8_9PSEU</name>
<evidence type="ECO:0000313" key="6">
    <source>
        <dbReference type="Proteomes" id="UP001521150"/>
    </source>
</evidence>
<dbReference type="PANTHER" id="PTHR45024:SF2">
    <property type="entry name" value="SCP2 DOMAIN-CONTAINING PROTEIN"/>
    <property type="match status" value="1"/>
</dbReference>
<gene>
    <name evidence="5" type="ORF">LWC34_19290</name>
</gene>